<organism evidence="2 3">
    <name type="scientific">Arthrobacter gengyunqii</name>
    <dbReference type="NCBI Taxonomy" id="2886940"/>
    <lineage>
        <taxon>Bacteria</taxon>
        <taxon>Bacillati</taxon>
        <taxon>Actinomycetota</taxon>
        <taxon>Actinomycetes</taxon>
        <taxon>Micrococcales</taxon>
        <taxon>Micrococcaceae</taxon>
        <taxon>Arthrobacter</taxon>
    </lineage>
</organism>
<name>A0ABS8GGZ3_9MICC</name>
<sequence length="196" mass="21431">MNHSIEADGNRWQKALADRDLPALEGPLSNPGLTFVSRGDVFELGAREITPENAFQLLSYSLAWGLGMRARNFNKRLDGLAEDPERAAKLLVRAWTVVRSGERAEDVYSILTTSKGKAWITQFGPAFSTKFLYFAQGPDVPPRYLILDEKVASHLHEVDPSLGPITIEPYGPPTKVTSPTGSPPIILPPVPRASPG</sequence>
<comment type="caution">
    <text evidence="2">The sequence shown here is derived from an EMBL/GenBank/DDBJ whole genome shotgun (WGS) entry which is preliminary data.</text>
</comment>
<dbReference type="RefSeq" id="WP_227890718.1">
    <property type="nucleotide sequence ID" value="NZ_JAJFZQ010000005.1"/>
</dbReference>
<gene>
    <name evidence="2" type="ORF">LJ752_07565</name>
</gene>
<protein>
    <submittedName>
        <fullName evidence="2">Uncharacterized protein</fullName>
    </submittedName>
</protein>
<accession>A0ABS8GGZ3</accession>
<evidence type="ECO:0000313" key="2">
    <source>
        <dbReference type="EMBL" id="MCC3265900.1"/>
    </source>
</evidence>
<dbReference type="InterPro" id="IPR048868">
    <property type="entry name" value="OGG-like_put"/>
</dbReference>
<dbReference type="Proteomes" id="UP001139168">
    <property type="component" value="Unassembled WGS sequence"/>
</dbReference>
<evidence type="ECO:0000313" key="3">
    <source>
        <dbReference type="Proteomes" id="UP001139168"/>
    </source>
</evidence>
<feature type="region of interest" description="Disordered" evidence="1">
    <location>
        <begin position="170"/>
        <end position="196"/>
    </location>
</feature>
<feature type="compositionally biased region" description="Pro residues" evidence="1">
    <location>
        <begin position="181"/>
        <end position="196"/>
    </location>
</feature>
<dbReference type="Pfam" id="PF21790">
    <property type="entry name" value="OGG"/>
    <property type="match status" value="1"/>
</dbReference>
<dbReference type="EMBL" id="JAJFZQ010000005">
    <property type="protein sequence ID" value="MCC3265900.1"/>
    <property type="molecule type" value="Genomic_DNA"/>
</dbReference>
<reference evidence="2" key="1">
    <citation type="submission" date="2021-10" db="EMBL/GenBank/DDBJ databases">
        <title>Novel species in genus Arthrobacter.</title>
        <authorList>
            <person name="Liu Y."/>
        </authorList>
    </citation>
    <scope>NUCLEOTIDE SEQUENCE</scope>
    <source>
        <strain evidence="2">Zg-Y786</strain>
    </source>
</reference>
<proteinExistence type="predicted"/>
<evidence type="ECO:0000256" key="1">
    <source>
        <dbReference type="SAM" id="MobiDB-lite"/>
    </source>
</evidence>
<keyword evidence="3" id="KW-1185">Reference proteome</keyword>